<evidence type="ECO:0000313" key="5">
    <source>
        <dbReference type="EMBL" id="SMO51142.1"/>
    </source>
</evidence>
<name>A0A521BVB2_9RHOB</name>
<dbReference type="Pfam" id="PF12833">
    <property type="entry name" value="HTH_18"/>
    <property type="match status" value="1"/>
</dbReference>
<evidence type="ECO:0000256" key="2">
    <source>
        <dbReference type="ARBA" id="ARBA00023125"/>
    </source>
</evidence>
<dbReference type="SUPFAM" id="SSF46689">
    <property type="entry name" value="Homeodomain-like"/>
    <property type="match status" value="1"/>
</dbReference>
<dbReference type="GO" id="GO:0043565">
    <property type="term" value="F:sequence-specific DNA binding"/>
    <property type="evidence" value="ECO:0007669"/>
    <property type="project" value="InterPro"/>
</dbReference>
<evidence type="ECO:0000256" key="1">
    <source>
        <dbReference type="ARBA" id="ARBA00023015"/>
    </source>
</evidence>
<dbReference type="OrthoDB" id="9814125at2"/>
<dbReference type="InterPro" id="IPR009057">
    <property type="entry name" value="Homeodomain-like_sf"/>
</dbReference>
<reference evidence="5 6" key="1">
    <citation type="submission" date="2017-05" db="EMBL/GenBank/DDBJ databases">
        <authorList>
            <person name="Varghese N."/>
            <person name="Submissions S."/>
        </authorList>
    </citation>
    <scope>NUCLEOTIDE SEQUENCE [LARGE SCALE GENOMIC DNA]</scope>
    <source>
        <strain evidence="5 6">DSM 29506</strain>
    </source>
</reference>
<keyword evidence="2" id="KW-0238">DNA-binding</keyword>
<dbReference type="AlphaFoldDB" id="A0A521BVB2"/>
<dbReference type="SMART" id="SM00342">
    <property type="entry name" value="HTH_ARAC"/>
    <property type="match status" value="1"/>
</dbReference>
<dbReference type="PANTHER" id="PTHR43280:SF32">
    <property type="entry name" value="TRANSCRIPTIONAL REGULATORY PROTEIN"/>
    <property type="match status" value="1"/>
</dbReference>
<sequence length="289" mass="32045">MPPNAEPRKPSEIRITSIAQVLRNGAWRLAELHDRDHDLLLWVTKGQGLAILQGVRCGVGAHNAFYIPAGTLFSLDLGRTGFGIAVRIPHDPALTLHDAPMLLRIREVHAQSELTGLLDHLQRERDHNAPFMDEAARAHVALISVWMRRQALALHGPDEPKLPAGQRLVEAFCALVTQEFRTGKTMAEFAAMLGVTPTHLSRACREHTGITAADILTKRSLYEARLLIETTDMPLKEISEAIGFGSPAYFSRFVLQHTGQSPTDLRRRTSVETAPAQRTGAILVPNRRY</sequence>
<dbReference type="EMBL" id="FXTO01000004">
    <property type="protein sequence ID" value="SMO51142.1"/>
    <property type="molecule type" value="Genomic_DNA"/>
</dbReference>
<accession>A0A521BVB2</accession>
<keyword evidence="1" id="KW-0805">Transcription regulation</keyword>
<evidence type="ECO:0000256" key="3">
    <source>
        <dbReference type="ARBA" id="ARBA00023163"/>
    </source>
</evidence>
<dbReference type="RefSeq" id="WP_142492412.1">
    <property type="nucleotide sequence ID" value="NZ_FXTO01000004.1"/>
</dbReference>
<gene>
    <name evidence="5" type="ORF">SAMN06265173_104159</name>
</gene>
<dbReference type="InterPro" id="IPR037923">
    <property type="entry name" value="HTH-like"/>
</dbReference>
<dbReference type="InterPro" id="IPR018060">
    <property type="entry name" value="HTH_AraC"/>
</dbReference>
<evidence type="ECO:0000313" key="6">
    <source>
        <dbReference type="Proteomes" id="UP000316030"/>
    </source>
</evidence>
<evidence type="ECO:0000259" key="4">
    <source>
        <dbReference type="PROSITE" id="PS01124"/>
    </source>
</evidence>
<organism evidence="5 6">
    <name type="scientific">Thalassovita litoralis</name>
    <dbReference type="NCBI Taxonomy" id="1010611"/>
    <lineage>
        <taxon>Bacteria</taxon>
        <taxon>Pseudomonadati</taxon>
        <taxon>Pseudomonadota</taxon>
        <taxon>Alphaproteobacteria</taxon>
        <taxon>Rhodobacterales</taxon>
        <taxon>Roseobacteraceae</taxon>
        <taxon>Thalassovita</taxon>
    </lineage>
</organism>
<protein>
    <submittedName>
        <fullName evidence="5">AraC family transcriptional regulator, transcriptional activator of pobA</fullName>
    </submittedName>
</protein>
<proteinExistence type="predicted"/>
<dbReference type="Proteomes" id="UP000316030">
    <property type="component" value="Unassembled WGS sequence"/>
</dbReference>
<dbReference type="SUPFAM" id="SSF51215">
    <property type="entry name" value="Regulatory protein AraC"/>
    <property type="match status" value="1"/>
</dbReference>
<dbReference type="PANTHER" id="PTHR43280">
    <property type="entry name" value="ARAC-FAMILY TRANSCRIPTIONAL REGULATOR"/>
    <property type="match status" value="1"/>
</dbReference>
<dbReference type="PROSITE" id="PS01124">
    <property type="entry name" value="HTH_ARAC_FAMILY_2"/>
    <property type="match status" value="1"/>
</dbReference>
<dbReference type="GO" id="GO:0003700">
    <property type="term" value="F:DNA-binding transcription factor activity"/>
    <property type="evidence" value="ECO:0007669"/>
    <property type="project" value="InterPro"/>
</dbReference>
<dbReference type="Gene3D" id="1.10.10.60">
    <property type="entry name" value="Homeodomain-like"/>
    <property type="match status" value="1"/>
</dbReference>
<keyword evidence="6" id="KW-1185">Reference proteome</keyword>
<feature type="domain" description="HTH araC/xylS-type" evidence="4">
    <location>
        <begin position="170"/>
        <end position="268"/>
    </location>
</feature>
<keyword evidence="3" id="KW-0804">Transcription</keyword>